<sequence length="261" mass="29711">MALETGSKVLKRVGGKSSVYPPDEVQAQIEAQELLHDAQQMLDDMVEQSACSICYLPLRSMHIAHCGHSHCTQCIRNEFKEKGERRPVRDNSRSLQPKAKVYAQCPTCRVEIGLNLNKHGILSVPVVITAEKHLTHLRKWAKWRRARDDKILAQGLSLPKTACSWRQLGIETEAHYKTRAEEEAEDDKKWLTDKETDEDESESETYRTRPRDEMGGTLTANVDTTAQGNEVPGVVRQRCGRWHHYPPPLIGDMMLPEQHLP</sequence>
<keyword evidence="1" id="KW-0862">Zinc</keyword>
<reference evidence="4 5" key="1">
    <citation type="submission" date="2021-07" db="EMBL/GenBank/DDBJ databases">
        <title>Genome data of Colletotrichum spaethianum.</title>
        <authorList>
            <person name="Utami Y.D."/>
            <person name="Hiruma K."/>
        </authorList>
    </citation>
    <scope>NUCLEOTIDE SEQUENCE [LARGE SCALE GENOMIC DNA]</scope>
    <source>
        <strain evidence="4 5">MAFF 242679</strain>
    </source>
</reference>
<feature type="compositionally biased region" description="Basic and acidic residues" evidence="2">
    <location>
        <begin position="204"/>
        <end position="214"/>
    </location>
</feature>
<evidence type="ECO:0000256" key="2">
    <source>
        <dbReference type="SAM" id="MobiDB-lite"/>
    </source>
</evidence>
<feature type="compositionally biased region" description="Polar residues" evidence="2">
    <location>
        <begin position="218"/>
        <end position="228"/>
    </location>
</feature>
<dbReference type="InterPro" id="IPR013083">
    <property type="entry name" value="Znf_RING/FYVE/PHD"/>
</dbReference>
<accession>A0AA37GFU2</accession>
<proteinExistence type="predicted"/>
<evidence type="ECO:0000256" key="1">
    <source>
        <dbReference type="PROSITE-ProRule" id="PRU00175"/>
    </source>
</evidence>
<dbReference type="GO" id="GO:0008270">
    <property type="term" value="F:zinc ion binding"/>
    <property type="evidence" value="ECO:0007669"/>
    <property type="project" value="UniProtKB-KW"/>
</dbReference>
<dbReference type="InterPro" id="IPR001841">
    <property type="entry name" value="Znf_RING"/>
</dbReference>
<gene>
    <name evidence="4" type="ORF">ColLi_02777</name>
</gene>
<feature type="region of interest" description="Disordered" evidence="2">
    <location>
        <begin position="178"/>
        <end position="233"/>
    </location>
</feature>
<evidence type="ECO:0000259" key="3">
    <source>
        <dbReference type="PROSITE" id="PS50089"/>
    </source>
</evidence>
<protein>
    <recommendedName>
        <fullName evidence="3">RING-type domain-containing protein</fullName>
    </recommendedName>
</protein>
<dbReference type="AlphaFoldDB" id="A0AA37GFU2"/>
<dbReference type="Gene3D" id="3.30.40.10">
    <property type="entry name" value="Zinc/RING finger domain, C3HC4 (zinc finger)"/>
    <property type="match status" value="1"/>
</dbReference>
<organism evidence="4 5">
    <name type="scientific">Colletotrichum liriopes</name>
    <dbReference type="NCBI Taxonomy" id="708192"/>
    <lineage>
        <taxon>Eukaryota</taxon>
        <taxon>Fungi</taxon>
        <taxon>Dikarya</taxon>
        <taxon>Ascomycota</taxon>
        <taxon>Pezizomycotina</taxon>
        <taxon>Sordariomycetes</taxon>
        <taxon>Hypocreomycetidae</taxon>
        <taxon>Glomerellales</taxon>
        <taxon>Glomerellaceae</taxon>
        <taxon>Colletotrichum</taxon>
        <taxon>Colletotrichum spaethianum species complex</taxon>
    </lineage>
</organism>
<feature type="compositionally biased region" description="Basic and acidic residues" evidence="2">
    <location>
        <begin position="178"/>
        <end position="194"/>
    </location>
</feature>
<dbReference type="EMBL" id="BPPX01000004">
    <property type="protein sequence ID" value="GJC79939.1"/>
    <property type="molecule type" value="Genomic_DNA"/>
</dbReference>
<keyword evidence="5" id="KW-1185">Reference proteome</keyword>
<dbReference type="SMART" id="SM00184">
    <property type="entry name" value="RING"/>
    <property type="match status" value="1"/>
</dbReference>
<evidence type="ECO:0000313" key="4">
    <source>
        <dbReference type="EMBL" id="GJC79939.1"/>
    </source>
</evidence>
<comment type="caution">
    <text evidence="4">The sequence shown here is derived from an EMBL/GenBank/DDBJ whole genome shotgun (WGS) entry which is preliminary data.</text>
</comment>
<name>A0AA37GFU2_9PEZI</name>
<keyword evidence="1" id="KW-0863">Zinc-finger</keyword>
<evidence type="ECO:0000313" key="5">
    <source>
        <dbReference type="Proteomes" id="UP001055172"/>
    </source>
</evidence>
<keyword evidence="1" id="KW-0479">Metal-binding</keyword>
<feature type="domain" description="RING-type" evidence="3">
    <location>
        <begin position="51"/>
        <end position="109"/>
    </location>
</feature>
<dbReference type="PROSITE" id="PS50089">
    <property type="entry name" value="ZF_RING_2"/>
    <property type="match status" value="1"/>
</dbReference>
<dbReference type="SUPFAM" id="SSF57850">
    <property type="entry name" value="RING/U-box"/>
    <property type="match status" value="1"/>
</dbReference>
<dbReference type="Proteomes" id="UP001055172">
    <property type="component" value="Unassembled WGS sequence"/>
</dbReference>